<dbReference type="InterPro" id="IPR036388">
    <property type="entry name" value="WH-like_DNA-bd_sf"/>
</dbReference>
<gene>
    <name evidence="6" type="ORF">V6E02_11050</name>
</gene>
<keyword evidence="4" id="KW-0804">Transcription</keyword>
<dbReference type="CDD" id="cd08419">
    <property type="entry name" value="PBP2_CbbR_RubisCO_like"/>
    <property type="match status" value="1"/>
</dbReference>
<evidence type="ECO:0000256" key="4">
    <source>
        <dbReference type="ARBA" id="ARBA00023163"/>
    </source>
</evidence>
<dbReference type="InterPro" id="IPR005119">
    <property type="entry name" value="LysR_subst-bd"/>
</dbReference>
<dbReference type="SUPFAM" id="SSF53850">
    <property type="entry name" value="Periplasmic binding protein-like II"/>
    <property type="match status" value="1"/>
</dbReference>
<dbReference type="PANTHER" id="PTHR30126">
    <property type="entry name" value="HTH-TYPE TRANSCRIPTIONAL REGULATOR"/>
    <property type="match status" value="1"/>
</dbReference>
<feature type="domain" description="HTH lysR-type" evidence="5">
    <location>
        <begin position="3"/>
        <end position="60"/>
    </location>
</feature>
<dbReference type="SUPFAM" id="SSF46785">
    <property type="entry name" value="Winged helix' DNA-binding domain"/>
    <property type="match status" value="1"/>
</dbReference>
<evidence type="ECO:0000256" key="3">
    <source>
        <dbReference type="ARBA" id="ARBA00023125"/>
    </source>
</evidence>
<evidence type="ECO:0000313" key="7">
    <source>
        <dbReference type="Proteomes" id="UP001482231"/>
    </source>
</evidence>
<comment type="similarity">
    <text evidence="1">Belongs to the LysR transcriptional regulatory family.</text>
</comment>
<keyword evidence="7" id="KW-1185">Reference proteome</keyword>
<protein>
    <submittedName>
        <fullName evidence="6">LysR substrate-binding domain-containing protein</fullName>
    </submittedName>
</protein>
<dbReference type="PRINTS" id="PR00039">
    <property type="entry name" value="HTHLYSR"/>
</dbReference>
<reference evidence="6 7" key="1">
    <citation type="submission" date="2024-02" db="EMBL/GenBank/DDBJ databases">
        <title>New thermophilic sulfur-oxidizing bacteria from a hot springs of the Uzon caldera (Kamchatka, Russia).</title>
        <authorList>
            <person name="Dukat A.M."/>
            <person name="Elcheninov A.G."/>
            <person name="Frolov E.N."/>
        </authorList>
    </citation>
    <scope>NUCLEOTIDE SEQUENCE [LARGE SCALE GENOMIC DNA]</scope>
    <source>
        <strain evidence="6 7">AK1</strain>
    </source>
</reference>
<proteinExistence type="inferred from homology"/>
<sequence>MHVTLRQLRAFETVARLKSFSRAAEELHVTQPTVSKQIRLLQEAVGLPLLEQVGKKVFLTEAGEKLYATCASWLEAWSRFEQTIADMKGVKQGRLRIAAVTTTKYFMPRLLGPFCKQYPGIDVALEVINRNRLLERLARNQDDLYIMGVPPEGLDIECEPFMENPLVVLAPADHPLARRKRIPFAALGSEPFIVRERGSGTRLTLERVFQEHSVPLTIRMELGSNEAIKQAVAGGLGLAVLSQSTLSLEPGEKDLRILDVVGFPIRRHWYVVRLRDKPLSVVAQTFLDFLRSHVTLLSPRAPQVGRAASRRRHGEWRKQVTLP</sequence>
<dbReference type="Gene3D" id="1.10.10.10">
    <property type="entry name" value="Winged helix-like DNA-binding domain superfamily/Winged helix DNA-binding domain"/>
    <property type="match status" value="1"/>
</dbReference>
<comment type="caution">
    <text evidence="6">The sequence shown here is derived from an EMBL/GenBank/DDBJ whole genome shotgun (WGS) entry which is preliminary data.</text>
</comment>
<evidence type="ECO:0000256" key="1">
    <source>
        <dbReference type="ARBA" id="ARBA00009437"/>
    </source>
</evidence>
<dbReference type="PANTHER" id="PTHR30126:SF5">
    <property type="entry name" value="HTH-TYPE TRANSCRIPTIONAL ACTIVATOR CMPR"/>
    <property type="match status" value="1"/>
</dbReference>
<organism evidence="6 7">
    <name type="scientific">Thiobacter aerophilum</name>
    <dbReference type="NCBI Taxonomy" id="3121275"/>
    <lineage>
        <taxon>Bacteria</taxon>
        <taxon>Pseudomonadati</taxon>
        <taxon>Pseudomonadota</taxon>
        <taxon>Betaproteobacteria</taxon>
        <taxon>Burkholderiales</taxon>
        <taxon>Thiobacteraceae</taxon>
        <taxon>Thiobacter</taxon>
    </lineage>
</organism>
<keyword evidence="3" id="KW-0238">DNA-binding</keyword>
<evidence type="ECO:0000313" key="6">
    <source>
        <dbReference type="EMBL" id="MEO1767749.1"/>
    </source>
</evidence>
<dbReference type="Gene3D" id="3.40.190.290">
    <property type="match status" value="1"/>
</dbReference>
<dbReference type="PROSITE" id="PS50931">
    <property type="entry name" value="HTH_LYSR"/>
    <property type="match status" value="1"/>
</dbReference>
<dbReference type="EMBL" id="JBAJEX010000010">
    <property type="protein sequence ID" value="MEO1767749.1"/>
    <property type="molecule type" value="Genomic_DNA"/>
</dbReference>
<accession>A0ABV0EGQ2</accession>
<dbReference type="InterPro" id="IPR000847">
    <property type="entry name" value="LysR_HTH_N"/>
</dbReference>
<evidence type="ECO:0000259" key="5">
    <source>
        <dbReference type="PROSITE" id="PS50931"/>
    </source>
</evidence>
<dbReference type="Pfam" id="PF03466">
    <property type="entry name" value="LysR_substrate"/>
    <property type="match status" value="1"/>
</dbReference>
<name>A0ABV0EGQ2_9BURK</name>
<dbReference type="RefSeq" id="WP_347308860.1">
    <property type="nucleotide sequence ID" value="NZ_JBAJEX010000010.1"/>
</dbReference>
<evidence type="ECO:0000256" key="2">
    <source>
        <dbReference type="ARBA" id="ARBA00023015"/>
    </source>
</evidence>
<keyword evidence="2" id="KW-0805">Transcription regulation</keyword>
<dbReference type="InterPro" id="IPR036390">
    <property type="entry name" value="WH_DNA-bd_sf"/>
</dbReference>
<dbReference type="Pfam" id="PF00126">
    <property type="entry name" value="HTH_1"/>
    <property type="match status" value="1"/>
</dbReference>
<dbReference type="Proteomes" id="UP001482231">
    <property type="component" value="Unassembled WGS sequence"/>
</dbReference>